<feature type="non-terminal residue" evidence="1">
    <location>
        <position position="1"/>
    </location>
</feature>
<evidence type="ECO:0000313" key="1">
    <source>
        <dbReference type="EMBL" id="CAG8490372.1"/>
    </source>
</evidence>
<dbReference type="Proteomes" id="UP000789920">
    <property type="component" value="Unassembled WGS sequence"/>
</dbReference>
<dbReference type="EMBL" id="CAJVQC010001231">
    <property type="protein sequence ID" value="CAG8490372.1"/>
    <property type="molecule type" value="Genomic_DNA"/>
</dbReference>
<gene>
    <name evidence="1" type="ORF">RPERSI_LOCUS1363</name>
</gene>
<evidence type="ECO:0000313" key="2">
    <source>
        <dbReference type="Proteomes" id="UP000789920"/>
    </source>
</evidence>
<comment type="caution">
    <text evidence="1">The sequence shown here is derived from an EMBL/GenBank/DDBJ whole genome shotgun (WGS) entry which is preliminary data.</text>
</comment>
<name>A0ACA9KS52_9GLOM</name>
<organism evidence="1 2">
    <name type="scientific">Racocetra persica</name>
    <dbReference type="NCBI Taxonomy" id="160502"/>
    <lineage>
        <taxon>Eukaryota</taxon>
        <taxon>Fungi</taxon>
        <taxon>Fungi incertae sedis</taxon>
        <taxon>Mucoromycota</taxon>
        <taxon>Glomeromycotina</taxon>
        <taxon>Glomeromycetes</taxon>
        <taxon>Diversisporales</taxon>
        <taxon>Gigasporaceae</taxon>
        <taxon>Racocetra</taxon>
    </lineage>
</organism>
<keyword evidence="2" id="KW-1185">Reference proteome</keyword>
<sequence length="43" mass="5021">LIDHKSFLVSSLLEHCYSNRFWIIVTGIVVLKSSLQVSFLDRR</sequence>
<accession>A0ACA9KS52</accession>
<proteinExistence type="predicted"/>
<reference evidence="1" key="1">
    <citation type="submission" date="2021-06" db="EMBL/GenBank/DDBJ databases">
        <authorList>
            <person name="Kallberg Y."/>
            <person name="Tangrot J."/>
            <person name="Rosling A."/>
        </authorList>
    </citation>
    <scope>NUCLEOTIDE SEQUENCE</scope>
    <source>
        <strain evidence="1">MA461A</strain>
    </source>
</reference>
<protein>
    <submittedName>
        <fullName evidence="1">27125_t:CDS:1</fullName>
    </submittedName>
</protein>